<protein>
    <submittedName>
        <fullName evidence="1">Uncharacterized protein</fullName>
    </submittedName>
</protein>
<dbReference type="Proteomes" id="UP000823388">
    <property type="component" value="Chromosome 7K"/>
</dbReference>
<evidence type="ECO:0000313" key="2">
    <source>
        <dbReference type="Proteomes" id="UP000823388"/>
    </source>
</evidence>
<reference evidence="1" key="1">
    <citation type="submission" date="2020-05" db="EMBL/GenBank/DDBJ databases">
        <title>WGS assembly of Panicum virgatum.</title>
        <authorList>
            <person name="Lovell J.T."/>
            <person name="Jenkins J."/>
            <person name="Shu S."/>
            <person name="Juenger T.E."/>
            <person name="Schmutz J."/>
        </authorList>
    </citation>
    <scope>NUCLEOTIDE SEQUENCE</scope>
    <source>
        <strain evidence="1">AP13</strain>
    </source>
</reference>
<proteinExistence type="predicted"/>
<keyword evidence="2" id="KW-1185">Reference proteome</keyword>
<accession>A0A8T0QRI8</accession>
<dbReference type="AlphaFoldDB" id="A0A8T0QRI8"/>
<sequence>MTTGLAPPAFRAAASDSLVFRHRQQRCGVGGLVPRGDTLLLLHAGAVPASWSGVRLRARDGSFAVTAGELGNGDGVRQWFGCTTSPTNTRTDERPTVESCERIK</sequence>
<dbReference type="EMBL" id="CM029049">
    <property type="protein sequence ID" value="KAG2575684.1"/>
    <property type="molecule type" value="Genomic_DNA"/>
</dbReference>
<comment type="caution">
    <text evidence="1">The sequence shown here is derived from an EMBL/GenBank/DDBJ whole genome shotgun (WGS) entry which is preliminary data.</text>
</comment>
<evidence type="ECO:0000313" key="1">
    <source>
        <dbReference type="EMBL" id="KAG2575684.1"/>
    </source>
</evidence>
<organism evidence="1 2">
    <name type="scientific">Panicum virgatum</name>
    <name type="common">Blackwell switchgrass</name>
    <dbReference type="NCBI Taxonomy" id="38727"/>
    <lineage>
        <taxon>Eukaryota</taxon>
        <taxon>Viridiplantae</taxon>
        <taxon>Streptophyta</taxon>
        <taxon>Embryophyta</taxon>
        <taxon>Tracheophyta</taxon>
        <taxon>Spermatophyta</taxon>
        <taxon>Magnoliopsida</taxon>
        <taxon>Liliopsida</taxon>
        <taxon>Poales</taxon>
        <taxon>Poaceae</taxon>
        <taxon>PACMAD clade</taxon>
        <taxon>Panicoideae</taxon>
        <taxon>Panicodae</taxon>
        <taxon>Paniceae</taxon>
        <taxon>Panicinae</taxon>
        <taxon>Panicum</taxon>
        <taxon>Panicum sect. Hiantes</taxon>
    </lineage>
</organism>
<gene>
    <name evidence="1" type="ORF">PVAP13_7KG375601</name>
</gene>
<name>A0A8T0QRI8_PANVG</name>